<dbReference type="InterPro" id="IPR018485">
    <property type="entry name" value="FGGY_C"/>
</dbReference>
<keyword evidence="4 7" id="KW-0418">Kinase</keyword>
<dbReference type="NCBIfam" id="NF000756">
    <property type="entry name" value="PRK00047.1"/>
    <property type="match status" value="1"/>
</dbReference>
<comment type="catalytic activity">
    <reaction evidence="7">
        <text>glycerol + ATP = sn-glycerol 3-phosphate + ADP + H(+)</text>
        <dbReference type="Rhea" id="RHEA:21644"/>
        <dbReference type="ChEBI" id="CHEBI:15378"/>
        <dbReference type="ChEBI" id="CHEBI:17754"/>
        <dbReference type="ChEBI" id="CHEBI:30616"/>
        <dbReference type="ChEBI" id="CHEBI:57597"/>
        <dbReference type="ChEBI" id="CHEBI:456216"/>
        <dbReference type="EC" id="2.7.1.30"/>
    </reaction>
</comment>
<keyword evidence="3 7" id="KW-0547">Nucleotide-binding</keyword>
<feature type="binding site" evidence="7">
    <location>
        <position position="82"/>
    </location>
    <ligand>
        <name>glycerol</name>
        <dbReference type="ChEBI" id="CHEBI:17754"/>
    </ligand>
</feature>
<feature type="binding site" evidence="7">
    <location>
        <position position="312"/>
    </location>
    <ligand>
        <name>ATP</name>
        <dbReference type="ChEBI" id="CHEBI:30616"/>
    </ligand>
</feature>
<feature type="binding site" evidence="7">
    <location>
        <position position="13"/>
    </location>
    <ligand>
        <name>ATP</name>
        <dbReference type="ChEBI" id="CHEBI:30616"/>
    </ligand>
</feature>
<comment type="similarity">
    <text evidence="1 7">Belongs to the FGGY kinase family.</text>
</comment>
<keyword evidence="2 7" id="KW-0808">Transferase</keyword>
<dbReference type="PANTHER" id="PTHR10196">
    <property type="entry name" value="SUGAR KINASE"/>
    <property type="match status" value="1"/>
</dbReference>
<organism evidence="10 11">
    <name type="scientific">Marinobacter albus</name>
    <dbReference type="NCBI Taxonomy" id="3030833"/>
    <lineage>
        <taxon>Bacteria</taxon>
        <taxon>Pseudomonadati</taxon>
        <taxon>Pseudomonadota</taxon>
        <taxon>Gammaproteobacteria</taxon>
        <taxon>Pseudomonadales</taxon>
        <taxon>Marinobacteraceae</taxon>
        <taxon>Marinobacter</taxon>
    </lineage>
</organism>
<evidence type="ECO:0000259" key="8">
    <source>
        <dbReference type="Pfam" id="PF00370"/>
    </source>
</evidence>
<feature type="binding site" evidence="7">
    <location>
        <position position="14"/>
    </location>
    <ligand>
        <name>ATP</name>
        <dbReference type="ChEBI" id="CHEBI:30616"/>
    </ligand>
</feature>
<feature type="binding site" evidence="7">
    <location>
        <position position="134"/>
    </location>
    <ligand>
        <name>glycerol</name>
        <dbReference type="ChEBI" id="CHEBI:17754"/>
    </ligand>
</feature>
<dbReference type="PIRSF" id="PIRSF000538">
    <property type="entry name" value="GlpK"/>
    <property type="match status" value="1"/>
</dbReference>
<evidence type="ECO:0000313" key="11">
    <source>
        <dbReference type="Proteomes" id="UP001223547"/>
    </source>
</evidence>
<dbReference type="GO" id="GO:0004370">
    <property type="term" value="F:glycerol kinase activity"/>
    <property type="evidence" value="ECO:0007669"/>
    <property type="project" value="UniProtKB-EC"/>
</dbReference>
<name>A0ABT7HAX0_9GAMM</name>
<feature type="binding site" evidence="7">
    <location>
        <position position="308"/>
    </location>
    <ligand>
        <name>ADP</name>
        <dbReference type="ChEBI" id="CHEBI:456216"/>
    </ligand>
</feature>
<feature type="domain" description="Carbohydrate kinase FGGY N-terminal" evidence="8">
    <location>
        <begin position="4"/>
        <end position="250"/>
    </location>
</feature>
<dbReference type="InterPro" id="IPR018483">
    <property type="entry name" value="Carb_kinase_FGGY_CS"/>
</dbReference>
<dbReference type="CDD" id="cd07786">
    <property type="entry name" value="FGGY_EcGK_like"/>
    <property type="match status" value="1"/>
</dbReference>
<dbReference type="SUPFAM" id="SSF53067">
    <property type="entry name" value="Actin-like ATPase domain"/>
    <property type="match status" value="2"/>
</dbReference>
<comment type="activity regulation">
    <text evidence="7">Inhibited by fructose 1,6-bisphosphate (FBP).</text>
</comment>
<feature type="binding site" evidence="7">
    <location>
        <position position="16"/>
    </location>
    <ligand>
        <name>ADP</name>
        <dbReference type="ChEBI" id="CHEBI:456216"/>
    </ligand>
</feature>
<evidence type="ECO:0000256" key="3">
    <source>
        <dbReference type="ARBA" id="ARBA00022741"/>
    </source>
</evidence>
<feature type="binding site" evidence="7">
    <location>
        <position position="265"/>
    </location>
    <ligand>
        <name>ATP</name>
        <dbReference type="ChEBI" id="CHEBI:30616"/>
    </ligand>
</feature>
<feature type="binding site" evidence="7">
    <location>
        <position position="83"/>
    </location>
    <ligand>
        <name>glycerol</name>
        <dbReference type="ChEBI" id="CHEBI:17754"/>
    </ligand>
</feature>
<feature type="domain" description="Carbohydrate kinase FGGY C-terminal" evidence="9">
    <location>
        <begin position="260"/>
        <end position="447"/>
    </location>
</feature>
<feature type="binding site" evidence="7">
    <location>
        <position position="82"/>
    </location>
    <ligand>
        <name>sn-glycerol 3-phosphate</name>
        <dbReference type="ChEBI" id="CHEBI:57597"/>
    </ligand>
</feature>
<gene>
    <name evidence="7 10" type="primary">glpK</name>
    <name evidence="10" type="ORF">QQF73_07780</name>
</gene>
<feature type="binding site" evidence="7">
    <location>
        <position position="134"/>
    </location>
    <ligand>
        <name>sn-glycerol 3-phosphate</name>
        <dbReference type="ChEBI" id="CHEBI:57597"/>
    </ligand>
</feature>
<proteinExistence type="inferred from homology"/>
<dbReference type="HAMAP" id="MF_00186">
    <property type="entry name" value="Glycerol_kin"/>
    <property type="match status" value="1"/>
</dbReference>
<dbReference type="Pfam" id="PF02782">
    <property type="entry name" value="FGGY_C"/>
    <property type="match status" value="1"/>
</dbReference>
<feature type="binding site" evidence="7">
    <location>
        <position position="83"/>
    </location>
    <ligand>
        <name>sn-glycerol 3-phosphate</name>
        <dbReference type="ChEBI" id="CHEBI:57597"/>
    </ligand>
</feature>
<dbReference type="RefSeq" id="WP_219866057.1">
    <property type="nucleotide sequence ID" value="NZ_JASSQD010000001.1"/>
</dbReference>
<dbReference type="InterPro" id="IPR043129">
    <property type="entry name" value="ATPase_NBD"/>
</dbReference>
<feature type="binding site" evidence="7">
    <location>
        <position position="12"/>
    </location>
    <ligand>
        <name>ADP</name>
        <dbReference type="ChEBI" id="CHEBI:456216"/>
    </ligand>
</feature>
<feature type="binding site" evidence="7">
    <location>
        <position position="408"/>
    </location>
    <ligand>
        <name>ATP</name>
        <dbReference type="ChEBI" id="CHEBI:30616"/>
    </ligand>
</feature>
<sequence>MRQYILSIDQGTTSSRAILFDLQGNPRHSQQEEFPQHFPASGWVEHDPEDIWSSVQRTIARVLADGCEPSDQVLAAGITNQRETTLLWDRQTGEPVYRAIVWQDRRTAAYCEILKKQGAEPWVNDKTGLLIDPYFSATKIRWILDNVPGTRERAERGELAFGTIDSFLLWRLTGGREHRTDATNASRTLLFNIHSQTWDPELLELFGIPASLLPEVMDSADEFGQVTEGGALNGVSVLGIAGDQQAALFGQTCFNKGMAKSTYGTGCFLMLNTGDKALRSEHRLLTTVAYRVKGKPTYALEGSIFVAGAAIQWLRDGLRLIGDACETEPLAEGTPVDHGVYLVPAFTGLGAPYWDPNARGAIFGLTRDTGIREIVTAGLQSVCYQTKDLQKAMERDGIRPVTLRVDGGMVANSWVLQFLADVLGARVDRPSLVETTALGAAYLAGLQAGVYGSLEELAGLWRCDRSFEPEMSKGDRDRLYEGWTRAVEKL</sequence>
<keyword evidence="11" id="KW-1185">Reference proteome</keyword>
<comment type="pathway">
    <text evidence="7">Polyol metabolism; glycerol degradation via glycerol kinase pathway; sn-glycerol 3-phosphate from glycerol: step 1/1.</text>
</comment>
<protein>
    <recommendedName>
        <fullName evidence="7">Glycerol kinase</fullName>
        <ecNumber evidence="7">2.7.1.30</ecNumber>
    </recommendedName>
    <alternativeName>
        <fullName evidence="7">ATP:glycerol 3-phosphotransferase</fullName>
    </alternativeName>
    <alternativeName>
        <fullName evidence="7">Glycerokinase</fullName>
        <shortName evidence="7">GK</shortName>
    </alternativeName>
</protein>
<dbReference type="NCBIfam" id="TIGR01311">
    <property type="entry name" value="glycerol_kin"/>
    <property type="match status" value="1"/>
</dbReference>
<evidence type="ECO:0000256" key="7">
    <source>
        <dbReference type="HAMAP-Rule" id="MF_00186"/>
    </source>
</evidence>
<evidence type="ECO:0000256" key="4">
    <source>
        <dbReference type="ARBA" id="ARBA00022777"/>
    </source>
</evidence>
<comment type="function">
    <text evidence="7">Key enzyme in the regulation of glycerol uptake and metabolism. Catalyzes the phosphorylation of glycerol to yield sn-glycerol 3-phosphate.</text>
</comment>
<dbReference type="InterPro" id="IPR000577">
    <property type="entry name" value="Carb_kinase_FGGY"/>
</dbReference>
<evidence type="ECO:0000256" key="6">
    <source>
        <dbReference type="ARBA" id="ARBA00022840"/>
    </source>
</evidence>
<comment type="caution">
    <text evidence="10">The sequence shown here is derived from an EMBL/GenBank/DDBJ whole genome shotgun (WGS) entry which is preliminary data.</text>
</comment>
<feature type="binding site" evidence="7">
    <location>
        <position position="12"/>
    </location>
    <ligand>
        <name>sn-glycerol 3-phosphate</name>
        <dbReference type="ChEBI" id="CHEBI:57597"/>
    </ligand>
</feature>
<dbReference type="PANTHER" id="PTHR10196:SF78">
    <property type="entry name" value="GLYCEROL KINASE"/>
    <property type="match status" value="1"/>
</dbReference>
<keyword evidence="6 7" id="KW-0067">ATP-binding</keyword>
<dbReference type="Proteomes" id="UP001223547">
    <property type="component" value="Unassembled WGS sequence"/>
</dbReference>
<keyword evidence="5 7" id="KW-0319">Glycerol metabolism</keyword>
<dbReference type="EC" id="2.7.1.30" evidence="7"/>
<feature type="binding site" evidence="7">
    <location>
        <position position="412"/>
    </location>
    <ligand>
        <name>ADP</name>
        <dbReference type="ChEBI" id="CHEBI:456216"/>
    </ligand>
</feature>
<dbReference type="PROSITE" id="PS00933">
    <property type="entry name" value="FGGY_KINASES_1"/>
    <property type="match status" value="1"/>
</dbReference>
<feature type="binding site" evidence="7">
    <location>
        <position position="243"/>
    </location>
    <ligand>
        <name>glycerol</name>
        <dbReference type="ChEBI" id="CHEBI:17754"/>
    </ligand>
</feature>
<dbReference type="Gene3D" id="3.30.420.40">
    <property type="match status" value="2"/>
</dbReference>
<evidence type="ECO:0000256" key="5">
    <source>
        <dbReference type="ARBA" id="ARBA00022798"/>
    </source>
</evidence>
<evidence type="ECO:0000313" key="10">
    <source>
        <dbReference type="EMBL" id="MDK9557519.1"/>
    </source>
</evidence>
<accession>A0ABT7HAX0</accession>
<feature type="binding site" evidence="7">
    <location>
        <position position="265"/>
    </location>
    <ligand>
        <name>ADP</name>
        <dbReference type="ChEBI" id="CHEBI:456216"/>
    </ligand>
</feature>
<feature type="binding site" evidence="7">
    <location>
        <position position="12"/>
    </location>
    <ligand>
        <name>ATP</name>
        <dbReference type="ChEBI" id="CHEBI:30616"/>
    </ligand>
</feature>
<feature type="binding site" evidence="7">
    <location>
        <position position="408"/>
    </location>
    <ligand>
        <name>ADP</name>
        <dbReference type="ChEBI" id="CHEBI:456216"/>
    </ligand>
</feature>
<reference evidence="10 11" key="1">
    <citation type="submission" date="2023-05" db="EMBL/GenBank/DDBJ databases">
        <title>Marinobacter albus sp. nov., a marine bacterium isolated from sand in a coastal intertidal zone of huludao.</title>
        <authorList>
            <person name="Deng T."/>
        </authorList>
    </citation>
    <scope>NUCLEOTIDE SEQUENCE [LARGE SCALE GENOMIC DNA]</scope>
    <source>
        <strain evidence="10 11">M216</strain>
    </source>
</reference>
<evidence type="ECO:0000259" key="9">
    <source>
        <dbReference type="Pfam" id="PF02782"/>
    </source>
</evidence>
<feature type="binding site" evidence="7">
    <location>
        <position position="308"/>
    </location>
    <ligand>
        <name>ATP</name>
        <dbReference type="ChEBI" id="CHEBI:30616"/>
    </ligand>
</feature>
<dbReference type="Pfam" id="PF00370">
    <property type="entry name" value="FGGY_N"/>
    <property type="match status" value="1"/>
</dbReference>
<dbReference type="EMBL" id="JASSQD010000001">
    <property type="protein sequence ID" value="MDK9557519.1"/>
    <property type="molecule type" value="Genomic_DNA"/>
</dbReference>
<feature type="binding site" evidence="7">
    <location>
        <position position="244"/>
    </location>
    <ligand>
        <name>glycerol</name>
        <dbReference type="ChEBI" id="CHEBI:17754"/>
    </ligand>
</feature>
<dbReference type="InterPro" id="IPR005999">
    <property type="entry name" value="Glycerol_kin"/>
</dbReference>
<evidence type="ECO:0000256" key="1">
    <source>
        <dbReference type="ARBA" id="ARBA00009156"/>
    </source>
</evidence>
<feature type="binding site" evidence="7">
    <location>
        <position position="243"/>
    </location>
    <ligand>
        <name>sn-glycerol 3-phosphate</name>
        <dbReference type="ChEBI" id="CHEBI:57597"/>
    </ligand>
</feature>
<evidence type="ECO:0000256" key="2">
    <source>
        <dbReference type="ARBA" id="ARBA00022679"/>
    </source>
</evidence>
<dbReference type="InterPro" id="IPR018484">
    <property type="entry name" value="FGGY_N"/>
</dbReference>